<keyword evidence="1" id="KW-0479">Metal-binding</keyword>
<evidence type="ECO:0000256" key="2">
    <source>
        <dbReference type="ARBA" id="ARBA00023242"/>
    </source>
</evidence>
<feature type="compositionally biased region" description="Pro residues" evidence="4">
    <location>
        <begin position="764"/>
        <end position="782"/>
    </location>
</feature>
<dbReference type="Pfam" id="PF00172">
    <property type="entry name" value="Zn_clus"/>
    <property type="match status" value="1"/>
</dbReference>
<feature type="compositionally biased region" description="Low complexity" evidence="4">
    <location>
        <begin position="55"/>
        <end position="69"/>
    </location>
</feature>
<dbReference type="Gene3D" id="4.10.240.10">
    <property type="entry name" value="Zn(2)-C6 fungal-type DNA-binding domain"/>
    <property type="match status" value="1"/>
</dbReference>
<feature type="compositionally biased region" description="Low complexity" evidence="4">
    <location>
        <begin position="344"/>
        <end position="355"/>
    </location>
</feature>
<name>A0A4U6XSK1_9PEZI</name>
<feature type="region of interest" description="Disordered" evidence="4">
    <location>
        <begin position="761"/>
        <end position="789"/>
    </location>
</feature>
<dbReference type="GO" id="GO:0003677">
    <property type="term" value="F:DNA binding"/>
    <property type="evidence" value="ECO:0007669"/>
    <property type="project" value="InterPro"/>
</dbReference>
<dbReference type="PANTHER" id="PTHR46910:SF1">
    <property type="entry name" value="MISCELLANEOUS ZN(II)2CYS6 TRANSCRIPTION FACTOR (EUROFUNG)-RELATED"/>
    <property type="match status" value="1"/>
</dbReference>
<evidence type="ECO:0000256" key="1">
    <source>
        <dbReference type="ARBA" id="ARBA00022723"/>
    </source>
</evidence>
<dbReference type="PROSITE" id="PS00463">
    <property type="entry name" value="ZN2_CY6_FUNGAL_1"/>
    <property type="match status" value="1"/>
</dbReference>
<accession>A0A4U6XSK1</accession>
<feature type="region of interest" description="Disordered" evidence="4">
    <location>
        <begin position="336"/>
        <end position="362"/>
    </location>
</feature>
<dbReference type="SMART" id="SM00906">
    <property type="entry name" value="Fungal_trans"/>
    <property type="match status" value="1"/>
</dbReference>
<dbReference type="CDD" id="cd00067">
    <property type="entry name" value="GAL4"/>
    <property type="match status" value="1"/>
</dbReference>
<comment type="caution">
    <text evidence="6">The sequence shown here is derived from an EMBL/GenBank/DDBJ whole genome shotgun (WGS) entry which is preliminary data.</text>
</comment>
<feature type="region of interest" description="Disordered" evidence="4">
    <location>
        <begin position="1"/>
        <end position="190"/>
    </location>
</feature>
<evidence type="ECO:0000256" key="3">
    <source>
        <dbReference type="SAM" id="Coils"/>
    </source>
</evidence>
<reference evidence="6 7" key="1">
    <citation type="journal article" date="2019" name="PLoS ONE">
        <title>Comparative genome analysis indicates high evolutionary potential of pathogenicity genes in Colletotrichum tanaceti.</title>
        <authorList>
            <person name="Lelwala R.V."/>
            <person name="Korhonen P.K."/>
            <person name="Young N.D."/>
            <person name="Scott J.B."/>
            <person name="Ades P.A."/>
            <person name="Gasser R.B."/>
            <person name="Taylor P.W.J."/>
        </authorList>
    </citation>
    <scope>NUCLEOTIDE SEQUENCE [LARGE SCALE GENOMIC DNA]</scope>
    <source>
        <strain evidence="6">BRIP57314</strain>
    </source>
</reference>
<feature type="coiled-coil region" evidence="3">
    <location>
        <begin position="223"/>
        <end position="253"/>
    </location>
</feature>
<dbReference type="SMART" id="SM00066">
    <property type="entry name" value="GAL4"/>
    <property type="match status" value="1"/>
</dbReference>
<gene>
    <name evidence="6" type="primary">SPBC530.05</name>
    <name evidence="6" type="ORF">CTA1_594</name>
</gene>
<feature type="compositionally biased region" description="Pro residues" evidence="4">
    <location>
        <begin position="92"/>
        <end position="106"/>
    </location>
</feature>
<dbReference type="InterPro" id="IPR001138">
    <property type="entry name" value="Zn2Cys6_DnaBD"/>
</dbReference>
<proteinExistence type="predicted"/>
<feature type="domain" description="Zn(2)-C6 fungal-type" evidence="5">
    <location>
        <begin position="185"/>
        <end position="216"/>
    </location>
</feature>
<evidence type="ECO:0000259" key="5">
    <source>
        <dbReference type="PROSITE" id="PS50048"/>
    </source>
</evidence>
<dbReference type="CDD" id="cd12148">
    <property type="entry name" value="fungal_TF_MHR"/>
    <property type="match status" value="1"/>
</dbReference>
<dbReference type="InterPro" id="IPR050987">
    <property type="entry name" value="AtrR-like"/>
</dbReference>
<dbReference type="GO" id="GO:0000981">
    <property type="term" value="F:DNA-binding transcription factor activity, RNA polymerase II-specific"/>
    <property type="evidence" value="ECO:0007669"/>
    <property type="project" value="InterPro"/>
</dbReference>
<feature type="compositionally biased region" description="Low complexity" evidence="4">
    <location>
        <begin position="108"/>
        <end position="129"/>
    </location>
</feature>
<dbReference type="PROSITE" id="PS50048">
    <property type="entry name" value="ZN2_CY6_FUNGAL_2"/>
    <property type="match status" value="1"/>
</dbReference>
<dbReference type="Pfam" id="PF04082">
    <property type="entry name" value="Fungal_trans"/>
    <property type="match status" value="1"/>
</dbReference>
<evidence type="ECO:0000313" key="7">
    <source>
        <dbReference type="Proteomes" id="UP000310108"/>
    </source>
</evidence>
<feature type="region of interest" description="Disordered" evidence="4">
    <location>
        <begin position="926"/>
        <end position="955"/>
    </location>
</feature>
<dbReference type="GO" id="GO:0006351">
    <property type="term" value="P:DNA-templated transcription"/>
    <property type="evidence" value="ECO:0007669"/>
    <property type="project" value="InterPro"/>
</dbReference>
<dbReference type="Proteomes" id="UP000310108">
    <property type="component" value="Unassembled WGS sequence"/>
</dbReference>
<dbReference type="PANTHER" id="PTHR46910">
    <property type="entry name" value="TRANSCRIPTION FACTOR PDR1"/>
    <property type="match status" value="1"/>
</dbReference>
<feature type="compositionally biased region" description="Polar residues" evidence="4">
    <location>
        <begin position="150"/>
        <end position="164"/>
    </location>
</feature>
<keyword evidence="7" id="KW-1185">Reference proteome</keyword>
<dbReference type="InterPro" id="IPR007219">
    <property type="entry name" value="XnlR_reg_dom"/>
</dbReference>
<keyword evidence="2" id="KW-0539">Nucleus</keyword>
<sequence length="955" mass="103016">MFVERRPPIPHHLGEPVDSPLSQPREYWSLERRSSSTMAASSSSHNPYPRSPNPSTRSYDSSSVSSATSPRQPAQYIPRGLMNTGSRTAAVPHPPQSIGIPPPLPPVNQSHNQNHNHNQNHHQNQNHNQAFSPYTPVTAGSMMGRDSLPSADSVTSTPGPSTASPLPPISQAQKRAYRQRRKDPSCDACRERKVKCDATETTSCSECSSRNVKCQFTKETNRRMSSIKQVQDLEKQMERLRRDNSNMRRMLQERDGGSIGSIGGNGGGNGGSGSGVAMDIDSEGLGLGLDQLPLLQLPEVGSDPKRRKRPAPIHDLARARSNMRIFSRGIWKPPSPYHRQPSLTTTTTTTTMTPLFDPPRPDLPPRQTTDQLLHAYYGAAHTMFPILHWPTFQTGVDDLYRIGSAKSVQPAWLSTFFAALALGSLFGPDPPAHRAYRAAELLEVARGMMDPWNNDFVLDNVRALVLVTLCLNEMNQRSAAWTWLGTAVRAGQDLGLYSESGPWPVVVEGEMRRRVWWTIYILDRSLALDLGRPVLIDDADCDVPLPAGVDDHYIHEAGIVVPPGREPLNHSLLALINVVRSYSPLIETLAAPVVAPARLAAFDRHFVACLRAFPSVCDTSSRGPISPHLLTPFAYLLHARLVLHRHNLSPNGPPDVRLAAMEQCTHTALETASLLSRTPAPSLADGATALLTTHAFRCALFLLLAGYWDHATTCLRTLASIDGRRDVATPCGRFLAFFVSALSTKRGEYAAYAAAAAAASRGTPPKPFAPPPSLPPPPPPSSAPLSQGLQGPAALQDALLQDEELMAYVSADLQAAPESAWVWAGGEREAAAAILSPTSPGSIITAHGGGGASSGLFSVEQRTGLSEDEIRDWGGWERLEAAVRGLATGNAMTTTTTTTPTPTSATWSALPAGIKTEGTPTLPSIMTAAEGGRNDSPTASTKGRPQDRLSIANII</sequence>
<dbReference type="STRING" id="1306861.A0A4U6XSK1"/>
<dbReference type="InterPro" id="IPR036864">
    <property type="entry name" value="Zn2-C6_fun-type_DNA-bd_sf"/>
</dbReference>
<keyword evidence="3" id="KW-0175">Coiled coil</keyword>
<evidence type="ECO:0000256" key="4">
    <source>
        <dbReference type="SAM" id="MobiDB-lite"/>
    </source>
</evidence>
<feature type="compositionally biased region" description="Basic and acidic residues" evidence="4">
    <location>
        <begin position="1"/>
        <end position="15"/>
    </location>
</feature>
<dbReference type="GO" id="GO:0008270">
    <property type="term" value="F:zinc ion binding"/>
    <property type="evidence" value="ECO:0007669"/>
    <property type="project" value="InterPro"/>
</dbReference>
<evidence type="ECO:0000313" key="6">
    <source>
        <dbReference type="EMBL" id="TKW58903.1"/>
    </source>
</evidence>
<dbReference type="SUPFAM" id="SSF57701">
    <property type="entry name" value="Zn2/Cys6 DNA-binding domain"/>
    <property type="match status" value="1"/>
</dbReference>
<dbReference type="EMBL" id="PJEX01000017">
    <property type="protein sequence ID" value="TKW58903.1"/>
    <property type="molecule type" value="Genomic_DNA"/>
</dbReference>
<protein>
    <submittedName>
        <fullName evidence="6">Putative transcriptional regulatory protein</fullName>
    </submittedName>
</protein>
<organism evidence="6 7">
    <name type="scientific">Colletotrichum tanaceti</name>
    <dbReference type="NCBI Taxonomy" id="1306861"/>
    <lineage>
        <taxon>Eukaryota</taxon>
        <taxon>Fungi</taxon>
        <taxon>Dikarya</taxon>
        <taxon>Ascomycota</taxon>
        <taxon>Pezizomycotina</taxon>
        <taxon>Sordariomycetes</taxon>
        <taxon>Hypocreomycetidae</taxon>
        <taxon>Glomerellales</taxon>
        <taxon>Glomerellaceae</taxon>
        <taxon>Colletotrichum</taxon>
        <taxon>Colletotrichum destructivum species complex</taxon>
    </lineage>
</organism>
<feature type="compositionally biased region" description="Low complexity" evidence="4">
    <location>
        <begin position="35"/>
        <end position="44"/>
    </location>
</feature>
<dbReference type="AlphaFoldDB" id="A0A4U6XSK1"/>